<dbReference type="InterPro" id="IPR011604">
    <property type="entry name" value="PDDEXK-like_dom_sf"/>
</dbReference>
<sequence>MSTITEHITGVLLGTFVQDSPEWHAARLEGIGGSDVVAIFGMSRWQGSTPYGVWEDKTGRARPLPMTWPLFRGHADEQKLRDWFTHVTGIPVDTTGTWMHREHSWMRVNPDGLTGDGGGFEAKSHSWRMGEEWTDEQVSDAAELQAQWGMAVTGLPHWWVVAQIGQDEPLIRRVERDDDLIAVLIDVTGKFWHEHVLTDVAPPATGLDLVSLKDKWRTDLTDAADGDPAEYEPLIRDLEQAKADVKEAEARKADIEAALRQKVGPAQVVQLAGQKRLSLVRNGTFAPKKFAADHPDLAAQYMATAPVLDVARLRQEHPEKYDAYRASVLRVHTPKEK</sequence>
<dbReference type="Pfam" id="PF09588">
    <property type="entry name" value="YqaJ"/>
    <property type="match status" value="1"/>
</dbReference>
<dbReference type="SUPFAM" id="SSF52980">
    <property type="entry name" value="Restriction endonuclease-like"/>
    <property type="match status" value="1"/>
</dbReference>
<keyword evidence="3" id="KW-0255">Endonuclease</keyword>
<feature type="domain" description="YqaJ viral recombinase" evidence="2">
    <location>
        <begin position="22"/>
        <end position="155"/>
    </location>
</feature>
<name>A0ABS2LIH1_9CELL</name>
<dbReference type="RefSeq" id="WP_205307970.1">
    <property type="nucleotide sequence ID" value="NZ_BAAAVF010000007.1"/>
</dbReference>
<organism evidence="3 4">
    <name type="scientific">Oerskovia jenensis</name>
    <dbReference type="NCBI Taxonomy" id="162169"/>
    <lineage>
        <taxon>Bacteria</taxon>
        <taxon>Bacillati</taxon>
        <taxon>Actinomycetota</taxon>
        <taxon>Actinomycetes</taxon>
        <taxon>Micrococcales</taxon>
        <taxon>Cellulomonadaceae</taxon>
        <taxon>Oerskovia</taxon>
    </lineage>
</organism>
<keyword evidence="1" id="KW-0175">Coiled coil</keyword>
<dbReference type="GO" id="GO:0004519">
    <property type="term" value="F:endonuclease activity"/>
    <property type="evidence" value="ECO:0007669"/>
    <property type="project" value="UniProtKB-KW"/>
</dbReference>
<keyword evidence="3" id="KW-0540">Nuclease</keyword>
<dbReference type="Gene3D" id="3.90.320.10">
    <property type="match status" value="1"/>
</dbReference>
<evidence type="ECO:0000313" key="3">
    <source>
        <dbReference type="EMBL" id="MBM7480157.1"/>
    </source>
</evidence>
<protein>
    <submittedName>
        <fullName evidence="3">Phage-type endonuclease</fullName>
    </submittedName>
</protein>
<comment type="caution">
    <text evidence="3">The sequence shown here is derived from an EMBL/GenBank/DDBJ whole genome shotgun (WGS) entry which is preliminary data.</text>
</comment>
<accession>A0ABS2LIH1</accession>
<dbReference type="InterPro" id="IPR019080">
    <property type="entry name" value="YqaJ_viral_recombinase"/>
</dbReference>
<proteinExistence type="predicted"/>
<evidence type="ECO:0000256" key="1">
    <source>
        <dbReference type="SAM" id="Coils"/>
    </source>
</evidence>
<gene>
    <name evidence="3" type="ORF">JOD49_003077</name>
</gene>
<evidence type="ECO:0000313" key="4">
    <source>
        <dbReference type="Proteomes" id="UP000698059"/>
    </source>
</evidence>
<reference evidence="3 4" key="1">
    <citation type="submission" date="2021-01" db="EMBL/GenBank/DDBJ databases">
        <title>Sequencing the genomes of 1000 actinobacteria strains.</title>
        <authorList>
            <person name="Klenk H.-P."/>
        </authorList>
    </citation>
    <scope>NUCLEOTIDE SEQUENCE [LARGE SCALE GENOMIC DNA]</scope>
    <source>
        <strain evidence="3 4">DSM 46000</strain>
    </source>
</reference>
<feature type="coiled-coil region" evidence="1">
    <location>
        <begin position="231"/>
        <end position="258"/>
    </location>
</feature>
<evidence type="ECO:0000259" key="2">
    <source>
        <dbReference type="Pfam" id="PF09588"/>
    </source>
</evidence>
<dbReference type="InterPro" id="IPR011335">
    <property type="entry name" value="Restrct_endonuc-II-like"/>
</dbReference>
<keyword evidence="3" id="KW-0378">Hydrolase</keyword>
<keyword evidence="4" id="KW-1185">Reference proteome</keyword>
<dbReference type="EMBL" id="JAFBBO010000001">
    <property type="protein sequence ID" value="MBM7480157.1"/>
    <property type="molecule type" value="Genomic_DNA"/>
</dbReference>
<dbReference type="Proteomes" id="UP000698059">
    <property type="component" value="Unassembled WGS sequence"/>
</dbReference>